<proteinExistence type="predicted"/>
<evidence type="ECO:0000313" key="1">
    <source>
        <dbReference type="EMBL" id="MBB5660351.1"/>
    </source>
</evidence>
<name>A0A7W9E6Y2_9CAUL</name>
<comment type="caution">
    <text evidence="1">The sequence shown here is derived from an EMBL/GenBank/DDBJ whole genome shotgun (WGS) entry which is preliminary data.</text>
</comment>
<dbReference type="EMBL" id="JACIJB010000003">
    <property type="protein sequence ID" value="MBB5660351.1"/>
    <property type="molecule type" value="Genomic_DNA"/>
</dbReference>
<reference evidence="1 2" key="1">
    <citation type="submission" date="2020-08" db="EMBL/GenBank/DDBJ databases">
        <title>Genomic Encyclopedia of Type Strains, Phase IV (KMG-IV): sequencing the most valuable type-strain genomes for metagenomic binning, comparative biology and taxonomic classification.</title>
        <authorList>
            <person name="Goeker M."/>
        </authorList>
    </citation>
    <scope>NUCLEOTIDE SEQUENCE [LARGE SCALE GENOMIC DNA]</scope>
    <source>
        <strain evidence="1 2">DSM 24448</strain>
    </source>
</reference>
<dbReference type="AlphaFoldDB" id="A0A7W9E6Y2"/>
<organism evidence="1 2">
    <name type="scientific">Brevundimonas halotolerans</name>
    <dbReference type="NCBI Taxonomy" id="69670"/>
    <lineage>
        <taxon>Bacteria</taxon>
        <taxon>Pseudomonadati</taxon>
        <taxon>Pseudomonadota</taxon>
        <taxon>Alphaproteobacteria</taxon>
        <taxon>Caulobacterales</taxon>
        <taxon>Caulobacteraceae</taxon>
        <taxon>Brevundimonas</taxon>
    </lineage>
</organism>
<protein>
    <recommendedName>
        <fullName evidence="3">DUF2459 domain-containing protein</fullName>
    </recommendedName>
</protein>
<evidence type="ECO:0008006" key="3">
    <source>
        <dbReference type="Google" id="ProtNLM"/>
    </source>
</evidence>
<dbReference type="InterPro" id="IPR011727">
    <property type="entry name" value="CHP02117"/>
</dbReference>
<sequence length="227" mass="23924">MGGAFRFLMAGLVGVILGLVSWSESGPSLSHGGPDAVPVRVDSNGFHTDLVLDRAPLIARGGPLADLVADLGPGGAVRIGWGDARFYVDQSPVTSRLPDGVRALFAPDNPSVVMLSPLDRLTPVRNTDRQVQLRLSPDAFEALAARIEASLDLQGGAPRLSATGPDGRTRFYASTETFWIGRMCNRWTAEVLEAAGLTVHPGRTVVAGAVLADARSAATLDRDGRDD</sequence>
<dbReference type="Proteomes" id="UP000548978">
    <property type="component" value="Unassembled WGS sequence"/>
</dbReference>
<accession>A0A7W9E6Y2</accession>
<keyword evidence="2" id="KW-1185">Reference proteome</keyword>
<dbReference type="RefSeq" id="WP_164462010.1">
    <property type="nucleotide sequence ID" value="NZ_JACIJB010000003.1"/>
</dbReference>
<gene>
    <name evidence="1" type="ORF">FHS65_001096</name>
</gene>
<evidence type="ECO:0000313" key="2">
    <source>
        <dbReference type="Proteomes" id="UP000548978"/>
    </source>
</evidence>
<dbReference type="Pfam" id="PF09601">
    <property type="entry name" value="DUF2459"/>
    <property type="match status" value="1"/>
</dbReference>